<name>A0A0E9XH40_ANGAN</name>
<proteinExistence type="predicted"/>
<sequence>MCWLSKSLQFPSCIALNVKTHLMNQFNMTRWNMQSHTHLICIYCPLSLLSWPRLKALLHFIKLESGEKDSRVIMLIMKLNLPSKLRNVAHCIAITESSYIAVCVSSICIFTVPHRCTISMNTLFPYSYYKYHLLHFLQYCYRCCLCLNVFESSTLSTPTC</sequence>
<protein>
    <submittedName>
        <fullName evidence="1">Uncharacterized protein</fullName>
    </submittedName>
</protein>
<accession>A0A0E9XH40</accession>
<organism evidence="1">
    <name type="scientific">Anguilla anguilla</name>
    <name type="common">European freshwater eel</name>
    <name type="synonym">Muraena anguilla</name>
    <dbReference type="NCBI Taxonomy" id="7936"/>
    <lineage>
        <taxon>Eukaryota</taxon>
        <taxon>Metazoa</taxon>
        <taxon>Chordata</taxon>
        <taxon>Craniata</taxon>
        <taxon>Vertebrata</taxon>
        <taxon>Euteleostomi</taxon>
        <taxon>Actinopterygii</taxon>
        <taxon>Neopterygii</taxon>
        <taxon>Teleostei</taxon>
        <taxon>Anguilliformes</taxon>
        <taxon>Anguillidae</taxon>
        <taxon>Anguilla</taxon>
    </lineage>
</organism>
<evidence type="ECO:0000313" key="1">
    <source>
        <dbReference type="EMBL" id="JAI01166.1"/>
    </source>
</evidence>
<reference evidence="1" key="1">
    <citation type="submission" date="2014-11" db="EMBL/GenBank/DDBJ databases">
        <authorList>
            <person name="Amaro Gonzalez C."/>
        </authorList>
    </citation>
    <scope>NUCLEOTIDE SEQUENCE</scope>
</reference>
<reference evidence="1" key="2">
    <citation type="journal article" date="2015" name="Fish Shellfish Immunol.">
        <title>Early steps in the European eel (Anguilla anguilla)-Vibrio vulnificus interaction in the gills: Role of the RtxA13 toxin.</title>
        <authorList>
            <person name="Callol A."/>
            <person name="Pajuelo D."/>
            <person name="Ebbesson L."/>
            <person name="Teles M."/>
            <person name="MacKenzie S."/>
            <person name="Amaro C."/>
        </authorList>
    </citation>
    <scope>NUCLEOTIDE SEQUENCE</scope>
</reference>
<dbReference type="AlphaFoldDB" id="A0A0E9XH40"/>
<dbReference type="EMBL" id="GBXM01007412">
    <property type="protein sequence ID" value="JAI01166.1"/>
    <property type="molecule type" value="Transcribed_RNA"/>
</dbReference>